<evidence type="ECO:0000313" key="2">
    <source>
        <dbReference type="EMBL" id="AKQ69038.1"/>
    </source>
</evidence>
<dbReference type="PATRIC" id="fig|1297742.4.peg.6044"/>
<protein>
    <submittedName>
        <fullName evidence="2">Type IV fimbrial biogenesis protein PilW</fullName>
    </submittedName>
</protein>
<feature type="transmembrane region" description="Helical" evidence="1">
    <location>
        <begin position="12"/>
        <end position="38"/>
    </location>
</feature>
<dbReference type="NCBIfam" id="TIGR02532">
    <property type="entry name" value="IV_pilin_GFxxxE"/>
    <property type="match status" value="1"/>
</dbReference>
<dbReference type="KEGG" id="mym:A176_005950"/>
<dbReference type="Pfam" id="PF07963">
    <property type="entry name" value="N_methyl"/>
    <property type="match status" value="1"/>
</dbReference>
<sequence>MNRPHPTPPRGFTLIELMVASTLSMLVLAAAIGVSVHLQRRGLMEERIMETQNTGRAARDLLAFSVQRAGAGIGSLSLTGGQLPAGTADVFYAVSVRTRAEFPGDPSFVPPLDGNLLSDALDVWETDPGRMVLLTGCGSGGGGPAWADTRLCISELLRPPPAFLDNAVIAVVRPGSNTSRGWACIGQVTSRVAEGVEWTPGIPGRPSPGDGNCHPNAAVAGGVWNATETNPIYLLPVSSRSFRVNWPEGRPTLEMDVDGPSGPAAYGPVSQDIEQLQIRLGVVDPGAPMNGAVRFFPDPGMNRPALETCTQGTCAAHVTWTWDPGVPVPPDRGPGSAGDELMRRVRLVELSITARSQRVELLGDEAGGGIDDWGNPQDGFKRRHTVVRLAPRNFAFVGVEGE</sequence>
<dbReference type="InterPro" id="IPR012902">
    <property type="entry name" value="N_methyl_site"/>
</dbReference>
<dbReference type="STRING" id="1297742.A176_005950"/>
<dbReference type="RefSeq" id="WP_002638380.1">
    <property type="nucleotide sequence ID" value="NZ_CP012109.1"/>
</dbReference>
<keyword evidence="1" id="KW-1133">Transmembrane helix</keyword>
<evidence type="ECO:0000313" key="3">
    <source>
        <dbReference type="Proteomes" id="UP000009026"/>
    </source>
</evidence>
<keyword evidence="1" id="KW-0472">Membrane</keyword>
<dbReference type="eggNOG" id="COG4966">
    <property type="taxonomic scope" value="Bacteria"/>
</dbReference>
<keyword evidence="3" id="KW-1185">Reference proteome</keyword>
<organism evidence="2 3">
    <name type="scientific">Pseudomyxococcus hansupus</name>
    <dbReference type="NCBI Taxonomy" id="1297742"/>
    <lineage>
        <taxon>Bacteria</taxon>
        <taxon>Pseudomonadati</taxon>
        <taxon>Myxococcota</taxon>
        <taxon>Myxococcia</taxon>
        <taxon>Myxococcales</taxon>
        <taxon>Cystobacterineae</taxon>
        <taxon>Myxococcaceae</taxon>
        <taxon>Pseudomyxococcus</taxon>
    </lineage>
</organism>
<keyword evidence="1" id="KW-0812">Transmembrane</keyword>
<name>A0A0H4X5B9_9BACT</name>
<dbReference type="EMBL" id="CP012109">
    <property type="protein sequence ID" value="AKQ69038.1"/>
    <property type="molecule type" value="Genomic_DNA"/>
</dbReference>
<dbReference type="Proteomes" id="UP000009026">
    <property type="component" value="Chromosome"/>
</dbReference>
<reference evidence="2 3" key="1">
    <citation type="journal article" date="2016" name="PLoS ONE">
        <title>Complete Genome Sequence and Comparative Genomics of a Novel Myxobacterium Myxococcus hansupus.</title>
        <authorList>
            <person name="Sharma G."/>
            <person name="Narwani T."/>
            <person name="Subramanian S."/>
        </authorList>
    </citation>
    <scope>NUCLEOTIDE SEQUENCE [LARGE SCALE GENOMIC DNA]</scope>
    <source>
        <strain evidence="3">mixupus</strain>
    </source>
</reference>
<accession>A0A0H4X5B9</accession>
<evidence type="ECO:0000256" key="1">
    <source>
        <dbReference type="SAM" id="Phobius"/>
    </source>
</evidence>
<gene>
    <name evidence="2" type="ORF">A176_005950</name>
</gene>
<dbReference type="PROSITE" id="PS00409">
    <property type="entry name" value="PROKAR_NTER_METHYL"/>
    <property type="match status" value="1"/>
</dbReference>
<dbReference type="OrthoDB" id="5383395at2"/>
<proteinExistence type="predicted"/>
<dbReference type="AlphaFoldDB" id="A0A0H4X5B9"/>